<dbReference type="HOGENOM" id="CLU_280358_0_0_1"/>
<dbReference type="EMBL" id="AZST01000327">
    <property type="protein sequence ID" value="KEP49744.1"/>
    <property type="molecule type" value="Genomic_DNA"/>
</dbReference>
<dbReference type="Proteomes" id="UP000027456">
    <property type="component" value="Unassembled WGS sequence"/>
</dbReference>
<comment type="subcellular location">
    <subcellularLocation>
        <location evidence="1">Nucleus</location>
    </subcellularLocation>
</comment>
<evidence type="ECO:0000313" key="8">
    <source>
        <dbReference type="Proteomes" id="UP000027456"/>
    </source>
</evidence>
<keyword evidence="5" id="KW-1133">Transmembrane helix</keyword>
<keyword evidence="2" id="KW-0479">Metal-binding</keyword>
<feature type="transmembrane region" description="Helical" evidence="5">
    <location>
        <begin position="249"/>
        <end position="269"/>
    </location>
</feature>
<dbReference type="Gene3D" id="4.10.240.10">
    <property type="entry name" value="Zn(2)-C6 fungal-type DNA-binding domain"/>
    <property type="match status" value="1"/>
</dbReference>
<dbReference type="GO" id="GO:0000981">
    <property type="term" value="F:DNA-binding transcription factor activity, RNA polymerase II-specific"/>
    <property type="evidence" value="ECO:0007669"/>
    <property type="project" value="InterPro"/>
</dbReference>
<accession>A0A074RSC9</accession>
<dbReference type="SMART" id="SM00906">
    <property type="entry name" value="Fungal_trans"/>
    <property type="match status" value="1"/>
</dbReference>
<dbReference type="InterPro" id="IPR001138">
    <property type="entry name" value="Zn2Cys6_DnaBD"/>
</dbReference>
<dbReference type="GO" id="GO:0006351">
    <property type="term" value="P:DNA-templated transcription"/>
    <property type="evidence" value="ECO:0007669"/>
    <property type="project" value="InterPro"/>
</dbReference>
<dbReference type="CDD" id="cd00067">
    <property type="entry name" value="GAL4"/>
    <property type="match status" value="1"/>
</dbReference>
<dbReference type="PROSITE" id="PS50048">
    <property type="entry name" value="ZN2_CY6_FUNGAL_2"/>
    <property type="match status" value="1"/>
</dbReference>
<proteinExistence type="predicted"/>
<evidence type="ECO:0000313" key="7">
    <source>
        <dbReference type="EMBL" id="KEP49744.1"/>
    </source>
</evidence>
<dbReference type="AlphaFoldDB" id="A0A074RSC9"/>
<feature type="compositionally biased region" description="Polar residues" evidence="4">
    <location>
        <begin position="804"/>
        <end position="814"/>
    </location>
</feature>
<feature type="region of interest" description="Disordered" evidence="4">
    <location>
        <begin position="473"/>
        <end position="540"/>
    </location>
</feature>
<dbReference type="InterPro" id="IPR007219">
    <property type="entry name" value="XnlR_reg_dom"/>
</dbReference>
<feature type="compositionally biased region" description="Basic and acidic residues" evidence="4">
    <location>
        <begin position="473"/>
        <end position="483"/>
    </location>
</feature>
<protein>
    <submittedName>
        <fullName evidence="7">Fungal specific transcription factor domain protein</fullName>
    </submittedName>
</protein>
<dbReference type="STRING" id="1423351.A0A074RSC9"/>
<evidence type="ECO:0000256" key="2">
    <source>
        <dbReference type="ARBA" id="ARBA00022723"/>
    </source>
</evidence>
<dbReference type="GO" id="GO:0003677">
    <property type="term" value="F:DNA binding"/>
    <property type="evidence" value="ECO:0007669"/>
    <property type="project" value="InterPro"/>
</dbReference>
<feature type="compositionally biased region" description="Polar residues" evidence="4">
    <location>
        <begin position="775"/>
        <end position="789"/>
    </location>
</feature>
<dbReference type="InterPro" id="IPR050613">
    <property type="entry name" value="Sec_Metabolite_Reg"/>
</dbReference>
<feature type="compositionally biased region" description="Basic residues" evidence="4">
    <location>
        <begin position="484"/>
        <end position="497"/>
    </location>
</feature>
<evidence type="ECO:0000256" key="4">
    <source>
        <dbReference type="SAM" id="MobiDB-lite"/>
    </source>
</evidence>
<keyword evidence="5" id="KW-0472">Membrane</keyword>
<keyword evidence="3" id="KW-0539">Nucleus</keyword>
<dbReference type="SUPFAM" id="SSF57701">
    <property type="entry name" value="Zn2/Cys6 DNA-binding domain"/>
    <property type="match status" value="1"/>
</dbReference>
<feature type="compositionally biased region" description="Polar residues" evidence="4">
    <location>
        <begin position="683"/>
        <end position="703"/>
    </location>
</feature>
<feature type="compositionally biased region" description="Basic and acidic residues" evidence="4">
    <location>
        <begin position="107"/>
        <end position="120"/>
    </location>
</feature>
<dbReference type="OrthoDB" id="3158530at2759"/>
<feature type="compositionally biased region" description="Polar residues" evidence="4">
    <location>
        <begin position="836"/>
        <end position="857"/>
    </location>
</feature>
<name>A0A074RSC9_9AGAM</name>
<evidence type="ECO:0000256" key="3">
    <source>
        <dbReference type="ARBA" id="ARBA00023242"/>
    </source>
</evidence>
<dbReference type="PANTHER" id="PTHR31001">
    <property type="entry name" value="UNCHARACTERIZED TRANSCRIPTIONAL REGULATORY PROTEIN"/>
    <property type="match status" value="1"/>
</dbReference>
<dbReference type="CDD" id="cd12148">
    <property type="entry name" value="fungal_TF_MHR"/>
    <property type="match status" value="1"/>
</dbReference>
<gene>
    <name evidence="7" type="ORF">V565_094010</name>
</gene>
<dbReference type="GO" id="GO:0005634">
    <property type="term" value="C:nucleus"/>
    <property type="evidence" value="ECO:0007669"/>
    <property type="project" value="UniProtKB-SubCell"/>
</dbReference>
<dbReference type="SMART" id="SM00066">
    <property type="entry name" value="GAL4"/>
    <property type="match status" value="1"/>
</dbReference>
<keyword evidence="8" id="KW-1185">Reference proteome</keyword>
<sequence>MSAPPDVQPPTKKRKRMHYACVECNRRKHKCDRKIPCGPCTQRGISDTCRPFEDGDEHGDLRARLSRVEHILDGLLTREKGAGQQTSPPAPESSDGRSRRSPTASGSDRRDPEEREEHLDGGLTGAAGNYFGGNALPSVTSTSIEAEVRGNPNAPQPHSTTLSARTTQANLALRQIIAEGGAPPEILLTLLSELPPKDDISTFLDIFFRDINPVRFPLPERDVRRAFEELNSFTWGTAREDGDDGATHLIFLPLLFMIIATTTFCLPLAMSKRIDFKTQAKRYYHSYRRAAAIASLLPATTTLIYAHMLATRFLIIIRTPGDAWSLLGATLRTAQALGLHRDGSRLGLPAPEAERRRRLWSHLFYSDSSICLMLGRPMAVRVSDCDAMPPGKIRLEEDQEDHVPEDQRIWDEAPTRWTFAALRHALAQITARVVEHFQDLAGGRHYDTVLALDREIVAFYEALPPAYRLDAGEKARTTMSERLRGRRPNGRNQHRANSRSTDRGTITGSPDQDESMESVAEPDGKPSKPPPYDEPEPGAYPMLPTHRFMINTEVQYVRIALHRPYVLRAGEKYEPSRNACFEAARIDRRAREVFRREVTWPDHRARRDHMGGLYRLFNSTMILGIALLLNPAGPNAAELRGYLDDFVQLHAQTADVTSSRELKIIQLFRARADDALRLRSPTKHSGSSTPTPQMTREPPNQIQHSRHPGARAFSLDSHNVPFPPSSRNTPPQGPGQITSPPAGSRRSRSRTTLSSVLIPNSAPIENRPLPPGASPTATFSQPFSPTATFSISNHRRSSSVSLSPTTPREAQTLLSPAPRAVSPFLMMGLNGGENGTPPNNSHPALASDNASNPNSTPFGQQEILPFADDTQALFDQASWQYALANPGSMGGLGWDWASGTGGTASNGLGLGLGIPELGAIDTFVFGGQAGIGDMGILGGPSSEASSSPPQLVVTQADTPETLLAPGSEARVRSGAGKGKAPEGWGYWEGLVDAIVNHHQGIGGSSSSNTNTREPSA</sequence>
<evidence type="ECO:0000256" key="1">
    <source>
        <dbReference type="ARBA" id="ARBA00004123"/>
    </source>
</evidence>
<comment type="caution">
    <text evidence="7">The sequence shown here is derived from an EMBL/GenBank/DDBJ whole genome shotgun (WGS) entry which is preliminary data.</text>
</comment>
<feature type="domain" description="Zn(2)-C6 fungal-type" evidence="6">
    <location>
        <begin position="20"/>
        <end position="49"/>
    </location>
</feature>
<feature type="transmembrane region" description="Helical" evidence="5">
    <location>
        <begin position="290"/>
        <end position="310"/>
    </location>
</feature>
<dbReference type="InterPro" id="IPR036864">
    <property type="entry name" value="Zn2-C6_fun-type_DNA-bd_sf"/>
</dbReference>
<feature type="region of interest" description="Disordered" evidence="4">
    <location>
        <begin position="76"/>
        <end position="134"/>
    </location>
</feature>
<dbReference type="Pfam" id="PF00172">
    <property type="entry name" value="Zn_clus"/>
    <property type="match status" value="1"/>
</dbReference>
<dbReference type="GO" id="GO:0008270">
    <property type="term" value="F:zinc ion binding"/>
    <property type="evidence" value="ECO:0007669"/>
    <property type="project" value="InterPro"/>
</dbReference>
<organism evidence="7 8">
    <name type="scientific">Rhizoctonia solani 123E</name>
    <dbReference type="NCBI Taxonomy" id="1423351"/>
    <lineage>
        <taxon>Eukaryota</taxon>
        <taxon>Fungi</taxon>
        <taxon>Dikarya</taxon>
        <taxon>Basidiomycota</taxon>
        <taxon>Agaricomycotina</taxon>
        <taxon>Agaricomycetes</taxon>
        <taxon>Cantharellales</taxon>
        <taxon>Ceratobasidiaceae</taxon>
        <taxon>Rhizoctonia</taxon>
    </lineage>
</organism>
<dbReference type="PANTHER" id="PTHR31001:SF87">
    <property type="entry name" value="COL-21"/>
    <property type="match status" value="1"/>
</dbReference>
<reference evidence="7 8" key="1">
    <citation type="submission" date="2013-12" db="EMBL/GenBank/DDBJ databases">
        <authorList>
            <person name="Cubeta M."/>
            <person name="Pakala S."/>
            <person name="Fedorova N."/>
            <person name="Thomas E."/>
            <person name="Dean R."/>
            <person name="Jabaji S."/>
            <person name="Neate S."/>
            <person name="Toda T."/>
            <person name="Tavantzis S."/>
            <person name="Vilgalys R."/>
            <person name="Bharathan N."/>
            <person name="Pakala S."/>
            <person name="Losada L.S."/>
            <person name="Zafar N."/>
            <person name="Nierman W."/>
        </authorList>
    </citation>
    <scope>NUCLEOTIDE SEQUENCE [LARGE SCALE GENOMIC DNA]</scope>
    <source>
        <strain evidence="7 8">123E</strain>
    </source>
</reference>
<keyword evidence="5" id="KW-0812">Transmembrane</keyword>
<feature type="region of interest" description="Disordered" evidence="4">
    <location>
        <begin position="676"/>
        <end position="857"/>
    </location>
</feature>
<evidence type="ECO:0000259" key="6">
    <source>
        <dbReference type="PROSITE" id="PS50048"/>
    </source>
</evidence>
<evidence type="ECO:0000256" key="5">
    <source>
        <dbReference type="SAM" id="Phobius"/>
    </source>
</evidence>
<dbReference type="Pfam" id="PF04082">
    <property type="entry name" value="Fungal_trans"/>
    <property type="match status" value="1"/>
</dbReference>
<feature type="compositionally biased region" description="Polar residues" evidence="4">
    <location>
        <begin position="725"/>
        <end position="741"/>
    </location>
</feature>